<reference evidence="1 2" key="1">
    <citation type="submission" date="2014-03" db="EMBL/GenBank/DDBJ databases">
        <authorList>
            <person name="Warren W."/>
            <person name="Wilson R.K."/>
        </authorList>
    </citation>
    <scope>NUCLEOTIDE SEQUENCE</scope>
</reference>
<sequence length="104" mass="11726">PDKCLKPTCSLQTSLPTTDHRSKKPVSCYLPPLSNAHPMCKEVQNAQNCYFAAATLELSIISDTRFCKPITKDQLSSRSELNTVRLKRLNSFRGWKILTQISLT</sequence>
<evidence type="ECO:0000313" key="1">
    <source>
        <dbReference type="Ensembl" id="ENSCSAP00000018182.1"/>
    </source>
</evidence>
<dbReference type="Pfam" id="PF26134">
    <property type="entry name" value="DIRC1"/>
    <property type="match status" value="1"/>
</dbReference>
<dbReference type="eggNOG" id="ENOG502TJ20">
    <property type="taxonomic scope" value="Eukaryota"/>
</dbReference>
<dbReference type="Bgee" id="ENSCSAG00000018656">
    <property type="expression patterns" value="Expressed in blood"/>
</dbReference>
<name>A0A0D9SBE3_CHLSB</name>
<accession>A0A0D9SBE3</accession>
<keyword evidence="2" id="KW-1185">Reference proteome</keyword>
<reference evidence="1" key="2">
    <citation type="submission" date="2025-08" db="UniProtKB">
        <authorList>
            <consortium name="Ensembl"/>
        </authorList>
    </citation>
    <scope>IDENTIFICATION</scope>
</reference>
<dbReference type="EMBL" id="AQIB01009423">
    <property type="status" value="NOT_ANNOTATED_CDS"/>
    <property type="molecule type" value="Genomic_DNA"/>
</dbReference>
<proteinExistence type="predicted"/>
<organism evidence="1 2">
    <name type="scientific">Chlorocebus sabaeus</name>
    <name type="common">Green monkey</name>
    <name type="synonym">Simia sabaea</name>
    <dbReference type="NCBI Taxonomy" id="60711"/>
    <lineage>
        <taxon>Eukaryota</taxon>
        <taxon>Metazoa</taxon>
        <taxon>Chordata</taxon>
        <taxon>Craniata</taxon>
        <taxon>Vertebrata</taxon>
        <taxon>Euteleostomi</taxon>
        <taxon>Mammalia</taxon>
        <taxon>Eutheria</taxon>
        <taxon>Euarchontoglires</taxon>
        <taxon>Primates</taxon>
        <taxon>Haplorrhini</taxon>
        <taxon>Catarrhini</taxon>
        <taxon>Cercopithecidae</taxon>
        <taxon>Cercopithecinae</taxon>
        <taxon>Chlorocebus</taxon>
    </lineage>
</organism>
<dbReference type="Proteomes" id="UP000029965">
    <property type="component" value="Chromosome 10"/>
</dbReference>
<evidence type="ECO:0000313" key="2">
    <source>
        <dbReference type="Proteomes" id="UP000029965"/>
    </source>
</evidence>
<dbReference type="InterPro" id="IPR059079">
    <property type="entry name" value="DIRC1"/>
</dbReference>
<dbReference type="GeneTree" id="ENSGT00390000004165"/>
<dbReference type="STRING" id="60711.ENSCSAP00000018182"/>
<dbReference type="Ensembl" id="ENSCSAT00000018746.1">
    <property type="protein sequence ID" value="ENSCSAP00000018182.1"/>
    <property type="gene ID" value="ENSCSAG00000018656.1"/>
</dbReference>
<dbReference type="OMA" id="RGWKILN"/>
<dbReference type="AlphaFoldDB" id="A0A0D9SBE3"/>
<reference evidence="1" key="3">
    <citation type="submission" date="2025-09" db="UniProtKB">
        <authorList>
            <consortium name="Ensembl"/>
        </authorList>
    </citation>
    <scope>IDENTIFICATION</scope>
</reference>
<protein>
    <submittedName>
        <fullName evidence="1">Uncharacterized protein</fullName>
    </submittedName>
</protein>